<sequence>MIITLGARSPEFNFSECPIFTLTIIYVSLLTSVPQNGKSINQQMLARKPGIWSSGMILALGARGPEFDSRNAPFFHFKNNVSRKLTVHMVSSSNADGISSSGMILALGARGPKFNSRNAPLES</sequence>
<evidence type="ECO:0000313" key="1">
    <source>
        <dbReference type="EMBL" id="VFU45387.1"/>
    </source>
</evidence>
<name>A0A6N2LY30_SALVM</name>
<gene>
    <name evidence="1" type="ORF">SVIM_LOCUS283718</name>
</gene>
<reference evidence="1" key="1">
    <citation type="submission" date="2019-03" db="EMBL/GenBank/DDBJ databases">
        <authorList>
            <person name="Mank J."/>
            <person name="Almeida P."/>
        </authorList>
    </citation>
    <scope>NUCLEOTIDE SEQUENCE</scope>
    <source>
        <strain evidence="1">78183</strain>
    </source>
</reference>
<proteinExistence type="predicted"/>
<organism evidence="1">
    <name type="scientific">Salix viminalis</name>
    <name type="common">Common osier</name>
    <name type="synonym">Basket willow</name>
    <dbReference type="NCBI Taxonomy" id="40686"/>
    <lineage>
        <taxon>Eukaryota</taxon>
        <taxon>Viridiplantae</taxon>
        <taxon>Streptophyta</taxon>
        <taxon>Embryophyta</taxon>
        <taxon>Tracheophyta</taxon>
        <taxon>Spermatophyta</taxon>
        <taxon>Magnoliopsida</taxon>
        <taxon>eudicotyledons</taxon>
        <taxon>Gunneridae</taxon>
        <taxon>Pentapetalae</taxon>
        <taxon>rosids</taxon>
        <taxon>fabids</taxon>
        <taxon>Malpighiales</taxon>
        <taxon>Salicaceae</taxon>
        <taxon>Saliceae</taxon>
        <taxon>Salix</taxon>
    </lineage>
</organism>
<dbReference type="EMBL" id="CAADRP010001619">
    <property type="protein sequence ID" value="VFU45387.1"/>
    <property type="molecule type" value="Genomic_DNA"/>
</dbReference>
<dbReference type="AlphaFoldDB" id="A0A6N2LY30"/>
<accession>A0A6N2LY30</accession>
<protein>
    <submittedName>
        <fullName evidence="1">Uncharacterized protein</fullName>
    </submittedName>
</protein>